<evidence type="ECO:0000256" key="1">
    <source>
        <dbReference type="ARBA" id="ARBA00000085"/>
    </source>
</evidence>
<feature type="domain" description="Histidine kinase" evidence="8">
    <location>
        <begin position="192"/>
        <end position="387"/>
    </location>
</feature>
<dbReference type="SUPFAM" id="SSF55874">
    <property type="entry name" value="ATPase domain of HSP90 chaperone/DNA topoisomerase II/histidine kinase"/>
    <property type="match status" value="1"/>
</dbReference>
<dbReference type="InterPro" id="IPR036890">
    <property type="entry name" value="HATPase_C_sf"/>
</dbReference>
<dbReference type="PROSITE" id="PS50109">
    <property type="entry name" value="HIS_KIN"/>
    <property type="match status" value="1"/>
</dbReference>
<keyword evidence="3" id="KW-0597">Phosphoprotein</keyword>
<reference evidence="9 10" key="1">
    <citation type="submission" date="2019-07" db="EMBL/GenBank/DDBJ databases">
        <title>Whole genome shotgun sequence of Skermanella aerolata NBRC 106429.</title>
        <authorList>
            <person name="Hosoyama A."/>
            <person name="Uohara A."/>
            <person name="Ohji S."/>
            <person name="Ichikawa N."/>
        </authorList>
    </citation>
    <scope>NUCLEOTIDE SEQUENCE [LARGE SCALE GENOMIC DNA]</scope>
    <source>
        <strain evidence="9 10">NBRC 106429</strain>
    </source>
</reference>
<dbReference type="Pfam" id="PF07568">
    <property type="entry name" value="HisKA_2"/>
    <property type="match status" value="1"/>
</dbReference>
<dbReference type="InterPro" id="IPR003018">
    <property type="entry name" value="GAF"/>
</dbReference>
<comment type="caution">
    <text evidence="9">The sequence shown here is derived from an EMBL/GenBank/DDBJ whole genome shotgun (WGS) entry which is preliminary data.</text>
</comment>
<dbReference type="Pfam" id="PF02518">
    <property type="entry name" value="HATPase_c"/>
    <property type="match status" value="1"/>
</dbReference>
<dbReference type="SMART" id="SM00065">
    <property type="entry name" value="GAF"/>
    <property type="match status" value="1"/>
</dbReference>
<dbReference type="GO" id="GO:0004673">
    <property type="term" value="F:protein histidine kinase activity"/>
    <property type="evidence" value="ECO:0007669"/>
    <property type="project" value="UniProtKB-EC"/>
</dbReference>
<dbReference type="OrthoDB" id="9767435at2"/>
<dbReference type="PANTHER" id="PTHR41523">
    <property type="entry name" value="TWO-COMPONENT SYSTEM SENSOR PROTEIN"/>
    <property type="match status" value="1"/>
</dbReference>
<evidence type="ECO:0000256" key="2">
    <source>
        <dbReference type="ARBA" id="ARBA00012438"/>
    </source>
</evidence>
<keyword evidence="4" id="KW-0808">Transferase</keyword>
<dbReference type="AlphaFoldDB" id="A0A512DWP7"/>
<keyword evidence="6 9" id="KW-0418">Kinase</keyword>
<evidence type="ECO:0000256" key="6">
    <source>
        <dbReference type="ARBA" id="ARBA00022777"/>
    </source>
</evidence>
<dbReference type="Pfam" id="PF01590">
    <property type="entry name" value="GAF"/>
    <property type="match status" value="1"/>
</dbReference>
<dbReference type="InterPro" id="IPR029016">
    <property type="entry name" value="GAF-like_dom_sf"/>
</dbReference>
<keyword evidence="7" id="KW-0067">ATP-binding</keyword>
<dbReference type="InterPro" id="IPR003594">
    <property type="entry name" value="HATPase_dom"/>
</dbReference>
<dbReference type="GO" id="GO:0005524">
    <property type="term" value="F:ATP binding"/>
    <property type="evidence" value="ECO:0007669"/>
    <property type="project" value="UniProtKB-KW"/>
</dbReference>
<keyword evidence="5" id="KW-0547">Nucleotide-binding</keyword>
<evidence type="ECO:0000256" key="4">
    <source>
        <dbReference type="ARBA" id="ARBA00022679"/>
    </source>
</evidence>
<evidence type="ECO:0000256" key="5">
    <source>
        <dbReference type="ARBA" id="ARBA00022741"/>
    </source>
</evidence>
<accession>A0A512DWP7</accession>
<dbReference type="PANTHER" id="PTHR41523:SF8">
    <property type="entry name" value="ETHYLENE RESPONSE SENSOR PROTEIN"/>
    <property type="match status" value="1"/>
</dbReference>
<dbReference type="SMART" id="SM00387">
    <property type="entry name" value="HATPase_c"/>
    <property type="match status" value="1"/>
</dbReference>
<protein>
    <recommendedName>
        <fullName evidence="2">histidine kinase</fullName>
        <ecNumber evidence="2">2.7.13.3</ecNumber>
    </recommendedName>
</protein>
<comment type="catalytic activity">
    <reaction evidence="1">
        <text>ATP + protein L-histidine = ADP + protein N-phospho-L-histidine.</text>
        <dbReference type="EC" id="2.7.13.3"/>
    </reaction>
</comment>
<dbReference type="Gene3D" id="3.30.450.40">
    <property type="match status" value="1"/>
</dbReference>
<dbReference type="EMBL" id="BJYZ01000024">
    <property type="protein sequence ID" value="GEO40908.1"/>
    <property type="molecule type" value="Genomic_DNA"/>
</dbReference>
<dbReference type="Gene3D" id="3.30.565.10">
    <property type="entry name" value="Histidine kinase-like ATPase, C-terminal domain"/>
    <property type="match status" value="1"/>
</dbReference>
<name>A0A512DWP7_9PROT</name>
<gene>
    <name evidence="9" type="ORF">SAE02_50560</name>
</gene>
<dbReference type="Proteomes" id="UP000321523">
    <property type="component" value="Unassembled WGS sequence"/>
</dbReference>
<organism evidence="9 10">
    <name type="scientific">Skermanella aerolata</name>
    <dbReference type="NCBI Taxonomy" id="393310"/>
    <lineage>
        <taxon>Bacteria</taxon>
        <taxon>Pseudomonadati</taxon>
        <taxon>Pseudomonadota</taxon>
        <taxon>Alphaproteobacteria</taxon>
        <taxon>Rhodospirillales</taxon>
        <taxon>Azospirillaceae</taxon>
        <taxon>Skermanella</taxon>
    </lineage>
</organism>
<dbReference type="InterPro" id="IPR005467">
    <property type="entry name" value="His_kinase_dom"/>
</dbReference>
<dbReference type="EC" id="2.7.13.3" evidence="2"/>
<evidence type="ECO:0000313" key="9">
    <source>
        <dbReference type="EMBL" id="GEO40908.1"/>
    </source>
</evidence>
<evidence type="ECO:0000313" key="10">
    <source>
        <dbReference type="Proteomes" id="UP000321523"/>
    </source>
</evidence>
<evidence type="ECO:0000259" key="8">
    <source>
        <dbReference type="PROSITE" id="PS50109"/>
    </source>
</evidence>
<proteinExistence type="predicted"/>
<dbReference type="InterPro" id="IPR011495">
    <property type="entry name" value="Sig_transdc_His_kin_sub2_dim/P"/>
</dbReference>
<evidence type="ECO:0000256" key="7">
    <source>
        <dbReference type="ARBA" id="ARBA00022840"/>
    </source>
</evidence>
<keyword evidence="10" id="KW-1185">Reference proteome</keyword>
<dbReference type="SUPFAM" id="SSF55781">
    <property type="entry name" value="GAF domain-like"/>
    <property type="match status" value="1"/>
</dbReference>
<sequence length="387" mass="42715">MTDDTDTFDRERWVRRQSALAEFGRQALMVDDLDALLHEAVVLAAQGLDIDRAKVMEALPGGDKLLMRAGTGWKPGLVGNLVVDAGSRSSGGFTLYTGKPVIAEDIEHEKRFDVPDFLREHGIKSLINVIIQGKGEPFGVLEVDSTKQRSFNQEDVDFLQSYANVLAAAIDRNKTNDALTKLADERAILLRELQHRVKNNLQIITSLLNMQIRRVGSGEVESQLRIIGSRVETLRVVHDNLFQAENIDQIPLPRYLSSLCESLLAFHGVRAEEVTLKFSADDAMAGVDTTVPLGLLINEFFVNSIQHAFPKGQGEIDVRLTREGADRARLVLTDDGPGFDRTAVKGKGTGLQIMDVLALQLGGKLTWDGELWKKNEGAQVVLELPVI</sequence>
<evidence type="ECO:0000256" key="3">
    <source>
        <dbReference type="ARBA" id="ARBA00022553"/>
    </source>
</evidence>
<dbReference type="RefSeq" id="WP_044431844.1">
    <property type="nucleotide sequence ID" value="NZ_BJYZ01000024.1"/>
</dbReference>